<dbReference type="InterPro" id="IPR005467">
    <property type="entry name" value="His_kinase_dom"/>
</dbReference>
<dbReference type="RefSeq" id="WP_168981245.1">
    <property type="nucleotide sequence ID" value="NZ_JABAGD010000006.1"/>
</dbReference>
<name>A0A7X9SLW7_CLOBE</name>
<dbReference type="PROSITE" id="PS50109">
    <property type="entry name" value="HIS_KIN"/>
    <property type="match status" value="1"/>
</dbReference>
<feature type="transmembrane region" description="Helical" evidence="5">
    <location>
        <begin position="124"/>
        <end position="142"/>
    </location>
</feature>
<dbReference type="CDD" id="cd00075">
    <property type="entry name" value="HATPase"/>
    <property type="match status" value="1"/>
</dbReference>
<evidence type="ECO:0000256" key="3">
    <source>
        <dbReference type="ARBA" id="ARBA00022777"/>
    </source>
</evidence>
<dbReference type="SUPFAM" id="SSF55874">
    <property type="entry name" value="ATPase domain of HSP90 chaperone/DNA topoisomerase II/histidine kinase"/>
    <property type="match status" value="1"/>
</dbReference>
<gene>
    <name evidence="7" type="ORF">HF849_04865</name>
</gene>
<dbReference type="GO" id="GO:0004673">
    <property type="term" value="F:protein histidine kinase activity"/>
    <property type="evidence" value="ECO:0007669"/>
    <property type="project" value="UniProtKB-EC"/>
</dbReference>
<proteinExistence type="predicted"/>
<dbReference type="PANTHER" id="PTHR43065">
    <property type="entry name" value="SENSOR HISTIDINE KINASE"/>
    <property type="match status" value="1"/>
</dbReference>
<protein>
    <recommendedName>
        <fullName evidence="2">histidine kinase</fullName>
        <ecNumber evidence="2">2.7.13.3</ecNumber>
    </recommendedName>
</protein>
<evidence type="ECO:0000256" key="2">
    <source>
        <dbReference type="ARBA" id="ARBA00012438"/>
    </source>
</evidence>
<dbReference type="PRINTS" id="PR00344">
    <property type="entry name" value="BCTRLSENSOR"/>
</dbReference>
<dbReference type="InterPro" id="IPR003594">
    <property type="entry name" value="HATPase_dom"/>
</dbReference>
<evidence type="ECO:0000256" key="5">
    <source>
        <dbReference type="SAM" id="Phobius"/>
    </source>
</evidence>
<keyword evidence="5" id="KW-0812">Transmembrane</keyword>
<keyword evidence="5" id="KW-1133">Transmembrane helix</keyword>
<dbReference type="EMBL" id="JABAGD010000006">
    <property type="protein sequence ID" value="NMF04092.1"/>
    <property type="molecule type" value="Genomic_DNA"/>
</dbReference>
<comment type="caution">
    <text evidence="7">The sequence shown here is derived from an EMBL/GenBank/DDBJ whole genome shotgun (WGS) entry which is preliminary data.</text>
</comment>
<evidence type="ECO:0000313" key="8">
    <source>
        <dbReference type="Proteomes" id="UP000587880"/>
    </source>
</evidence>
<accession>A0A7X9SLW7</accession>
<sequence>MMYRIKITERNKICLKNSVLFSILISILAQIYIYPFNSRFVLGVGVIVIGLIFSISENIYPVLIGIITGTITASIRSIGLLMSSSSYSNDIIMQFMPAAIFYIIYGILGTIFPLTRRNKSIIHLYLSLVSFDIICNTAEILVRNMFSISTIKVIIVTALVRAFIQCSAFLIYKYQKLYIKTLEHQKRYAELNLMVSKIYAEAFYLQKSTNDLNTIMREAYNLYEMNKDKEEFSVKALSLAQNAHEIRKNNDRVLRGINQLVQNVEKVEYMSMSEIFCIISDNTKRQIDNVNSNIFIKFKLEEDHSVKRYYDIFAILNNLIINAIEACSGDNMINVIGEISQKELLLDVSDNGTGIDKDVLPYIFNIGFSTKFNEETGAMSTGIGLCHVKNLLENLGGSIEVESDIDRGTKFLVKIPLSSI</sequence>
<keyword evidence="4" id="KW-0902">Two-component regulatory system</keyword>
<dbReference type="InterPro" id="IPR004358">
    <property type="entry name" value="Sig_transdc_His_kin-like_C"/>
</dbReference>
<reference evidence="7 8" key="1">
    <citation type="submission" date="2020-04" db="EMBL/GenBank/DDBJ databases">
        <authorList>
            <person name="Hitch T.C.A."/>
            <person name="Wylensek D."/>
            <person name="Clavel T."/>
        </authorList>
    </citation>
    <scope>NUCLEOTIDE SEQUENCE [LARGE SCALE GENOMIC DNA]</scope>
    <source>
        <strain evidence="7 8">WB01_NA02</strain>
    </source>
</reference>
<organism evidence="7 8">
    <name type="scientific">Clostridium beijerinckii</name>
    <name type="common">Clostridium MP</name>
    <dbReference type="NCBI Taxonomy" id="1520"/>
    <lineage>
        <taxon>Bacteria</taxon>
        <taxon>Bacillati</taxon>
        <taxon>Bacillota</taxon>
        <taxon>Clostridia</taxon>
        <taxon>Eubacteriales</taxon>
        <taxon>Clostridiaceae</taxon>
        <taxon>Clostridium</taxon>
    </lineage>
</organism>
<feature type="transmembrane region" description="Helical" evidence="5">
    <location>
        <begin position="62"/>
        <end position="79"/>
    </location>
</feature>
<keyword evidence="3 7" id="KW-0808">Transferase</keyword>
<dbReference type="Proteomes" id="UP000587880">
    <property type="component" value="Unassembled WGS sequence"/>
</dbReference>
<keyword evidence="5" id="KW-0472">Membrane</keyword>
<feature type="domain" description="Histidine kinase" evidence="6">
    <location>
        <begin position="315"/>
        <end position="419"/>
    </location>
</feature>
<evidence type="ECO:0000256" key="4">
    <source>
        <dbReference type="ARBA" id="ARBA00023012"/>
    </source>
</evidence>
<feature type="transmembrane region" description="Helical" evidence="5">
    <location>
        <begin position="91"/>
        <end position="112"/>
    </location>
</feature>
<dbReference type="GO" id="GO:0000160">
    <property type="term" value="P:phosphorelay signal transduction system"/>
    <property type="evidence" value="ECO:0007669"/>
    <property type="project" value="UniProtKB-KW"/>
</dbReference>
<keyword evidence="3 7" id="KW-0418">Kinase</keyword>
<dbReference type="Gene3D" id="3.30.565.10">
    <property type="entry name" value="Histidine kinase-like ATPase, C-terminal domain"/>
    <property type="match status" value="1"/>
</dbReference>
<feature type="transmembrane region" description="Helical" evidence="5">
    <location>
        <begin position="39"/>
        <end position="55"/>
    </location>
</feature>
<feature type="transmembrane region" description="Helical" evidence="5">
    <location>
        <begin position="148"/>
        <end position="172"/>
    </location>
</feature>
<evidence type="ECO:0000256" key="1">
    <source>
        <dbReference type="ARBA" id="ARBA00000085"/>
    </source>
</evidence>
<dbReference type="SMART" id="SM00387">
    <property type="entry name" value="HATPase_c"/>
    <property type="match status" value="1"/>
</dbReference>
<feature type="transmembrane region" description="Helical" evidence="5">
    <location>
        <begin position="12"/>
        <end position="33"/>
    </location>
</feature>
<dbReference type="Pfam" id="PF02518">
    <property type="entry name" value="HATPase_c"/>
    <property type="match status" value="1"/>
</dbReference>
<comment type="catalytic activity">
    <reaction evidence="1">
        <text>ATP + protein L-histidine = ADP + protein N-phospho-L-histidine.</text>
        <dbReference type="EC" id="2.7.13.3"/>
    </reaction>
</comment>
<dbReference type="AlphaFoldDB" id="A0A7X9SLW7"/>
<dbReference type="EC" id="2.7.13.3" evidence="2"/>
<evidence type="ECO:0000259" key="6">
    <source>
        <dbReference type="PROSITE" id="PS50109"/>
    </source>
</evidence>
<evidence type="ECO:0000313" key="7">
    <source>
        <dbReference type="EMBL" id="NMF04092.1"/>
    </source>
</evidence>
<dbReference type="InterPro" id="IPR036890">
    <property type="entry name" value="HATPase_C_sf"/>
</dbReference>